<dbReference type="KEGG" id="sgv:B1H19_10570"/>
<proteinExistence type="predicted"/>
<dbReference type="OrthoDB" id="3203171at2"/>
<dbReference type="InterPro" id="IPR011990">
    <property type="entry name" value="TPR-like_helical_dom_sf"/>
</dbReference>
<organism evidence="1 2">
    <name type="scientific">Streptomyces gilvosporeus</name>
    <dbReference type="NCBI Taxonomy" id="553510"/>
    <lineage>
        <taxon>Bacteria</taxon>
        <taxon>Bacillati</taxon>
        <taxon>Actinomycetota</taxon>
        <taxon>Actinomycetes</taxon>
        <taxon>Kitasatosporales</taxon>
        <taxon>Streptomycetaceae</taxon>
        <taxon>Streptomyces</taxon>
    </lineage>
</organism>
<dbReference type="Gene3D" id="1.25.40.10">
    <property type="entry name" value="Tetratricopeptide repeat domain"/>
    <property type="match status" value="1"/>
</dbReference>
<protein>
    <recommendedName>
        <fullName evidence="3">Bacterial transcriptional activator domain-containing protein</fullName>
    </recommendedName>
</protein>
<dbReference type="InterPro" id="IPR036388">
    <property type="entry name" value="WH-like_DNA-bd_sf"/>
</dbReference>
<evidence type="ECO:0008006" key="3">
    <source>
        <dbReference type="Google" id="ProtNLM"/>
    </source>
</evidence>
<dbReference type="InterPro" id="IPR051677">
    <property type="entry name" value="AfsR-DnrI-RedD_regulator"/>
</dbReference>
<dbReference type="AlphaFoldDB" id="A0A1V0TNT1"/>
<evidence type="ECO:0000313" key="1">
    <source>
        <dbReference type="EMBL" id="ARF54589.1"/>
    </source>
</evidence>
<dbReference type="EMBL" id="CP020569">
    <property type="protein sequence ID" value="ARF54589.1"/>
    <property type="molecule type" value="Genomic_DNA"/>
</dbReference>
<dbReference type="SUPFAM" id="SSF48452">
    <property type="entry name" value="TPR-like"/>
    <property type="match status" value="1"/>
</dbReference>
<reference evidence="1 2" key="1">
    <citation type="submission" date="2017-04" db="EMBL/GenBank/DDBJ databases">
        <title>Complete Genome Sequence of Streptomyces gilvosporeus F607, a Capable Producer of Natamycin.</title>
        <authorList>
            <person name="Zong G."/>
            <person name="Zhong C."/>
            <person name="Fu J."/>
            <person name="Qin R."/>
            <person name="Cao G."/>
        </authorList>
    </citation>
    <scope>NUCLEOTIDE SEQUENCE [LARGE SCALE GENOMIC DNA]</scope>
    <source>
        <strain evidence="1 2">F607</strain>
    </source>
</reference>
<gene>
    <name evidence="1" type="ORF">B1H19_10570</name>
</gene>
<evidence type="ECO:0000313" key="2">
    <source>
        <dbReference type="Proteomes" id="UP000192726"/>
    </source>
</evidence>
<dbReference type="PANTHER" id="PTHR35807:SF2">
    <property type="entry name" value="TRANSCRIPTIONAL ACTIVATOR DOMAIN"/>
    <property type="match status" value="1"/>
</dbReference>
<dbReference type="GO" id="GO:0006355">
    <property type="term" value="P:regulation of DNA-templated transcription"/>
    <property type="evidence" value="ECO:0007669"/>
    <property type="project" value="InterPro"/>
</dbReference>
<dbReference type="PANTHER" id="PTHR35807">
    <property type="entry name" value="TRANSCRIPTIONAL REGULATOR REDD-RELATED"/>
    <property type="match status" value="1"/>
</dbReference>
<dbReference type="SUPFAM" id="SSF46894">
    <property type="entry name" value="C-terminal effector domain of the bipartite response regulators"/>
    <property type="match status" value="1"/>
</dbReference>
<dbReference type="STRING" id="553510.B1H19_10570"/>
<name>A0A1V0TNT1_9ACTN</name>
<sequence>MNPPLLRIRLLGGFRLERDGGAPLAERWPRPGARTVVKLLALAPGRQLHREQIMAVCWPHAELPAALRSLRVALHTARHALEPELPARGASSYLLGDGALLRLAPEAVWIDTEHAVALARRALAEGGGPGLTAALAALAGELLPEDPYARWAEPLRERLERLRGEVREALARAAPAPGQDAPRPEADAAAVRLDWARDLDRAGRYAQAVGVLREALAAYRRQGLGDAAALAAARLAEALSRSPGADAEEALAVLRAHPPGSAAPDEVRAAHHMARSAVLSYTGRYEEGLVAARAAQRAAEAARGPGLPVLLARSLAQQTVCLGLSGRTAAAAGPAERALAPAEESEDPAVVATVLSVLRETARRAGRYRQALGYGRRALALAEQAGRPTATAFERANLAELHLLLGEAAEAERLARSAVELAAPFGGTALAFALVALARVRTVPAPDDAARLLDRAERCAETGGHLQALDEVRAARAALAGAGGATGV</sequence>
<accession>A0A1V0TNT1</accession>
<keyword evidence="2" id="KW-1185">Reference proteome</keyword>
<dbReference type="GO" id="GO:0003677">
    <property type="term" value="F:DNA binding"/>
    <property type="evidence" value="ECO:0007669"/>
    <property type="project" value="InterPro"/>
</dbReference>
<dbReference type="RefSeq" id="WP_083104357.1">
    <property type="nucleotide sequence ID" value="NZ_CP020569.1"/>
</dbReference>
<dbReference type="Proteomes" id="UP000192726">
    <property type="component" value="Chromosome"/>
</dbReference>
<dbReference type="Gene3D" id="1.10.10.10">
    <property type="entry name" value="Winged helix-like DNA-binding domain superfamily/Winged helix DNA-binding domain"/>
    <property type="match status" value="1"/>
</dbReference>
<dbReference type="InterPro" id="IPR016032">
    <property type="entry name" value="Sig_transdc_resp-reg_C-effctor"/>
</dbReference>